<dbReference type="EMBL" id="UINC01174029">
    <property type="protein sequence ID" value="SVD79943.1"/>
    <property type="molecule type" value="Genomic_DNA"/>
</dbReference>
<evidence type="ECO:0000313" key="1">
    <source>
        <dbReference type="EMBL" id="SVD79943.1"/>
    </source>
</evidence>
<accession>A0A382Y9J5</accession>
<organism evidence="1">
    <name type="scientific">marine metagenome</name>
    <dbReference type="NCBI Taxonomy" id="408172"/>
    <lineage>
        <taxon>unclassified sequences</taxon>
        <taxon>metagenomes</taxon>
        <taxon>ecological metagenomes</taxon>
    </lineage>
</organism>
<feature type="non-terminal residue" evidence="1">
    <location>
        <position position="128"/>
    </location>
</feature>
<name>A0A382Y9J5_9ZZZZ</name>
<sequence length="128" mass="14892">MVRASTEFEDTQFPTLFIEQDTNQHLGCSPFQSLGTCLIRPGEPFCYRIREDFVLTRFYDIQDRYCHCRLEKAESSPNSRDCLYLSGPSSIGFNDRNKRTNYMQRAPIIYLELLSSSTEIFRKQIGLG</sequence>
<gene>
    <name evidence="1" type="ORF">METZ01_LOCUS432797</name>
</gene>
<protein>
    <submittedName>
        <fullName evidence="1">Uncharacterized protein</fullName>
    </submittedName>
</protein>
<proteinExistence type="predicted"/>
<reference evidence="1" key="1">
    <citation type="submission" date="2018-05" db="EMBL/GenBank/DDBJ databases">
        <authorList>
            <person name="Lanie J.A."/>
            <person name="Ng W.-L."/>
            <person name="Kazmierczak K.M."/>
            <person name="Andrzejewski T.M."/>
            <person name="Davidsen T.M."/>
            <person name="Wayne K.J."/>
            <person name="Tettelin H."/>
            <person name="Glass J.I."/>
            <person name="Rusch D."/>
            <person name="Podicherti R."/>
            <person name="Tsui H.-C.T."/>
            <person name="Winkler M.E."/>
        </authorList>
    </citation>
    <scope>NUCLEOTIDE SEQUENCE</scope>
</reference>
<dbReference type="AlphaFoldDB" id="A0A382Y9J5"/>